<dbReference type="InterPro" id="IPR032219">
    <property type="entry name" value="DUF5038"/>
</dbReference>
<feature type="compositionally biased region" description="Basic and acidic residues" evidence="1">
    <location>
        <begin position="34"/>
        <end position="46"/>
    </location>
</feature>
<gene>
    <name evidence="3" type="ORF">ERS852523_02065</name>
</gene>
<keyword evidence="2" id="KW-0472">Membrane</keyword>
<feature type="region of interest" description="Disordered" evidence="1">
    <location>
        <begin position="156"/>
        <end position="207"/>
    </location>
</feature>
<dbReference type="OrthoDB" id="1775571at2"/>
<accession>A0A174PHG6</accession>
<keyword evidence="2" id="KW-1133">Transmembrane helix</keyword>
<name>A0A174PHG6_9FIRM</name>
<dbReference type="Proteomes" id="UP000095712">
    <property type="component" value="Unassembled WGS sequence"/>
</dbReference>
<dbReference type="RefSeq" id="WP_055151494.1">
    <property type="nucleotide sequence ID" value="NZ_CZAW01000020.1"/>
</dbReference>
<dbReference type="EMBL" id="CZAW01000020">
    <property type="protein sequence ID" value="CUP57339.1"/>
    <property type="molecule type" value="Genomic_DNA"/>
</dbReference>
<evidence type="ECO:0000313" key="4">
    <source>
        <dbReference type="Proteomes" id="UP000095712"/>
    </source>
</evidence>
<feature type="region of interest" description="Disordered" evidence="1">
    <location>
        <begin position="33"/>
        <end position="57"/>
    </location>
</feature>
<evidence type="ECO:0008006" key="5">
    <source>
        <dbReference type="Google" id="ProtNLM"/>
    </source>
</evidence>
<dbReference type="AlphaFoldDB" id="A0A174PHG6"/>
<feature type="transmembrane region" description="Helical" evidence="2">
    <location>
        <begin position="6"/>
        <end position="27"/>
    </location>
</feature>
<proteinExistence type="predicted"/>
<organism evidence="3 4">
    <name type="scientific">Blautia wexlerae</name>
    <dbReference type="NCBI Taxonomy" id="418240"/>
    <lineage>
        <taxon>Bacteria</taxon>
        <taxon>Bacillati</taxon>
        <taxon>Bacillota</taxon>
        <taxon>Clostridia</taxon>
        <taxon>Lachnospirales</taxon>
        <taxon>Lachnospiraceae</taxon>
        <taxon>Blautia</taxon>
    </lineage>
</organism>
<sequence length="207" mass="23714">MNRKKAILAIFMMAFLIIIGFVFPSIWKSQKGSKKSETENTQHDNNENTETEQAENNESISFQDFEALEDFFSKEQVKLFQEELTSYLKNVKQMSLTSIRFLADDTTYPNASDINFLFQLPDKSVLPVYYTSSTGRFFFGEERTPDSGKEIIYERPTDDKLPSITTEEVEQLQEGGYDDTSVNLEKAAPVTEVPETPSMEEPKEVQP</sequence>
<evidence type="ECO:0000313" key="3">
    <source>
        <dbReference type="EMBL" id="CUP57339.1"/>
    </source>
</evidence>
<protein>
    <recommendedName>
        <fullName evidence="5">DUF5038 domain-containing protein</fullName>
    </recommendedName>
</protein>
<dbReference type="Pfam" id="PF16441">
    <property type="entry name" value="DUF5038"/>
    <property type="match status" value="1"/>
</dbReference>
<keyword evidence="2" id="KW-0812">Transmembrane</keyword>
<evidence type="ECO:0000256" key="1">
    <source>
        <dbReference type="SAM" id="MobiDB-lite"/>
    </source>
</evidence>
<reference evidence="3 4" key="1">
    <citation type="submission" date="2015-09" db="EMBL/GenBank/DDBJ databases">
        <authorList>
            <consortium name="Pathogen Informatics"/>
        </authorList>
    </citation>
    <scope>NUCLEOTIDE SEQUENCE [LARGE SCALE GENOMIC DNA]</scope>
    <source>
        <strain evidence="3 4">2789STDY5834911</strain>
    </source>
</reference>
<evidence type="ECO:0000256" key="2">
    <source>
        <dbReference type="SAM" id="Phobius"/>
    </source>
</evidence>